<evidence type="ECO:0000313" key="3">
    <source>
        <dbReference type="EMBL" id="KAK0383513.1"/>
    </source>
</evidence>
<feature type="transmembrane region" description="Helical" evidence="1">
    <location>
        <begin position="7"/>
        <end position="24"/>
    </location>
</feature>
<evidence type="ECO:0000256" key="1">
    <source>
        <dbReference type="SAM" id="Phobius"/>
    </source>
</evidence>
<feature type="domain" description="FAD dependent oxidoreductase" evidence="2">
    <location>
        <begin position="7"/>
        <end position="407"/>
    </location>
</feature>
<dbReference type="GO" id="GO:0005829">
    <property type="term" value="C:cytosol"/>
    <property type="evidence" value="ECO:0007669"/>
    <property type="project" value="GOC"/>
</dbReference>
<dbReference type="Pfam" id="PF01266">
    <property type="entry name" value="DAO"/>
    <property type="match status" value="1"/>
</dbReference>
<dbReference type="InterPro" id="IPR006076">
    <property type="entry name" value="FAD-dep_OxRdtase"/>
</dbReference>
<dbReference type="PANTHER" id="PTHR13847">
    <property type="entry name" value="SARCOSINE DEHYDROGENASE-RELATED"/>
    <property type="match status" value="1"/>
</dbReference>
<accession>A0AA39GA30</accession>
<dbReference type="Gene3D" id="3.30.9.10">
    <property type="entry name" value="D-Amino Acid Oxidase, subunit A, domain 2"/>
    <property type="match status" value="1"/>
</dbReference>
<dbReference type="SUPFAM" id="SSF51905">
    <property type="entry name" value="FAD/NAD(P)-binding domain"/>
    <property type="match status" value="1"/>
</dbReference>
<dbReference type="EMBL" id="JAPDFR010000009">
    <property type="protein sequence ID" value="KAK0383513.1"/>
    <property type="molecule type" value="Genomic_DNA"/>
</dbReference>
<dbReference type="GO" id="GO:0005770">
    <property type="term" value="C:late endosome"/>
    <property type="evidence" value="ECO:0007669"/>
    <property type="project" value="TreeGrafter"/>
</dbReference>
<proteinExistence type="predicted"/>
<keyword evidence="1" id="KW-0472">Membrane</keyword>
<comment type="caution">
    <text evidence="3">The sequence shown here is derived from an EMBL/GenBank/DDBJ whole genome shotgun (WGS) entry which is preliminary data.</text>
</comment>
<evidence type="ECO:0000259" key="2">
    <source>
        <dbReference type="Pfam" id="PF01266"/>
    </source>
</evidence>
<dbReference type="InterPro" id="IPR036188">
    <property type="entry name" value="FAD/NAD-bd_sf"/>
</dbReference>
<evidence type="ECO:0000313" key="4">
    <source>
        <dbReference type="Proteomes" id="UP001175261"/>
    </source>
</evidence>
<dbReference type="PROSITE" id="PS51257">
    <property type="entry name" value="PROKAR_LIPOPROTEIN"/>
    <property type="match status" value="1"/>
</dbReference>
<keyword evidence="1" id="KW-0812">Transmembrane</keyword>
<dbReference type="Gene3D" id="3.50.50.60">
    <property type="entry name" value="FAD/NAD(P)-binding domain"/>
    <property type="match status" value="1"/>
</dbReference>
<organism evidence="3 4">
    <name type="scientific">Sarocladium strictum</name>
    <name type="common">Black bundle disease fungus</name>
    <name type="synonym">Acremonium strictum</name>
    <dbReference type="NCBI Taxonomy" id="5046"/>
    <lineage>
        <taxon>Eukaryota</taxon>
        <taxon>Fungi</taxon>
        <taxon>Dikarya</taxon>
        <taxon>Ascomycota</taxon>
        <taxon>Pezizomycotina</taxon>
        <taxon>Sordariomycetes</taxon>
        <taxon>Hypocreomycetidae</taxon>
        <taxon>Hypocreales</taxon>
        <taxon>Sarocladiaceae</taxon>
        <taxon>Sarocladium</taxon>
    </lineage>
</organism>
<keyword evidence="1" id="KW-1133">Transmembrane helix</keyword>
<name>A0AA39GA30_SARSR</name>
<protein>
    <recommendedName>
        <fullName evidence="2">FAD dependent oxidoreductase domain-containing protein</fullName>
    </recommendedName>
</protein>
<dbReference type="PANTHER" id="PTHR13847:SF150">
    <property type="entry name" value="OXIDOREDUCTASE TDA3-RELATED"/>
    <property type="match status" value="1"/>
</dbReference>
<dbReference type="GO" id="GO:0042147">
    <property type="term" value="P:retrograde transport, endosome to Golgi"/>
    <property type="evidence" value="ECO:0007669"/>
    <property type="project" value="TreeGrafter"/>
</dbReference>
<dbReference type="AlphaFoldDB" id="A0AA39GA30"/>
<keyword evidence="4" id="KW-1185">Reference proteome</keyword>
<reference evidence="3" key="1">
    <citation type="submission" date="2022-10" db="EMBL/GenBank/DDBJ databases">
        <title>Determination and structural analysis of whole genome sequence of Sarocladium strictum F4-1.</title>
        <authorList>
            <person name="Hu L."/>
            <person name="Jiang Y."/>
        </authorList>
    </citation>
    <scope>NUCLEOTIDE SEQUENCE</scope>
    <source>
        <strain evidence="3">F4-1</strain>
    </source>
</reference>
<sequence length="429" mass="46376">MDGKRHIVVVGGGVIGCATAYYLTRHPSFDPSIHAITLLEAAPTIASGASGKAGGLLALWAYPSCLVPLSYRLHSELAKEHDGATRWGYRKLGCGSFEAVVTKAKIAEVQKMQANGHGHLENGAHEWESLPKRDDAATGLMEVGPLPKDLDWVDREIITSWAEMGAPGRSETAQVHPWHFTTSIAELAQEKGLVLRTHARVVDIGASETGVENVTYLDRTTGQTKTIDNVTDVIVTAGPWTGKVLPRSKVEGLRAHSVVYDADVSPYAVFTDIELPPDFVPEHRLKLGQKRRHKGSVDPEIYARPFGEVYACGEPDTSVPLPETADKVECDVAQCDDIISYISTFSPVLAKAPVKRKQACYLPRHMRFGQESGPLVGPTSVPGVLVAAGHTCWGIQNGPATGKLMSEFIFDGAAKSANVDKLDPRKFKV</sequence>
<dbReference type="Proteomes" id="UP001175261">
    <property type="component" value="Unassembled WGS sequence"/>
</dbReference>
<gene>
    <name evidence="3" type="ORF">NLU13_9424</name>
</gene>